<evidence type="ECO:0000256" key="3">
    <source>
        <dbReference type="ARBA" id="ARBA00012438"/>
    </source>
</evidence>
<evidence type="ECO:0000256" key="9">
    <source>
        <dbReference type="ARBA" id="ARBA00022840"/>
    </source>
</evidence>
<dbReference type="Pfam" id="PF02518">
    <property type="entry name" value="HATPase_c"/>
    <property type="match status" value="1"/>
</dbReference>
<name>A0A1M4X179_9HYPH</name>
<dbReference type="InterPro" id="IPR036890">
    <property type="entry name" value="HATPase_C_sf"/>
</dbReference>
<dbReference type="SMART" id="SM00387">
    <property type="entry name" value="HATPase_c"/>
    <property type="match status" value="1"/>
</dbReference>
<keyword evidence="10" id="KW-1133">Transmembrane helix</keyword>
<dbReference type="Gene3D" id="3.30.565.10">
    <property type="entry name" value="Histidine kinase-like ATPase, C-terminal domain"/>
    <property type="match status" value="1"/>
</dbReference>
<keyword evidence="14" id="KW-1185">Reference proteome</keyword>
<evidence type="ECO:0000256" key="8">
    <source>
        <dbReference type="ARBA" id="ARBA00022777"/>
    </source>
</evidence>
<gene>
    <name evidence="13" type="ORF">SAMN02745157_1120</name>
</gene>
<reference evidence="13 14" key="1">
    <citation type="submission" date="2016-11" db="EMBL/GenBank/DDBJ databases">
        <authorList>
            <person name="Jaros S."/>
            <person name="Januszkiewicz K."/>
            <person name="Wedrychowicz H."/>
        </authorList>
    </citation>
    <scope>NUCLEOTIDE SEQUENCE [LARGE SCALE GENOMIC DNA]</scope>
    <source>
        <strain evidence="13 14">DSM 19436</strain>
    </source>
</reference>
<dbReference type="SUPFAM" id="SSF55874">
    <property type="entry name" value="ATPase domain of HSP90 chaperone/DNA topoisomerase II/histidine kinase"/>
    <property type="match status" value="1"/>
</dbReference>
<dbReference type="InterPro" id="IPR036097">
    <property type="entry name" value="HisK_dim/P_sf"/>
</dbReference>
<keyword evidence="9" id="KW-0067">ATP-binding</keyword>
<evidence type="ECO:0000313" key="13">
    <source>
        <dbReference type="EMBL" id="SHE87249.1"/>
    </source>
</evidence>
<evidence type="ECO:0000313" key="14">
    <source>
        <dbReference type="Proteomes" id="UP000184485"/>
    </source>
</evidence>
<dbReference type="InterPro" id="IPR005467">
    <property type="entry name" value="His_kinase_dom"/>
</dbReference>
<sequence length="431" mass="45959">MNTLRLRIAALIVCAIVAVVGMATSAAVAVIGRPGPERMVQDAALQIDLISRLAEQLPDDFEPGTVNPSLHGMRLLPGPATGPVDERLTEVLRAELAHIGQPRPVLVSESVPDQPMTVSVPIASQGWWIAMPLSARPPPPRAAWFILLGWMSAIVLGAAGIAVVISNRLTRPLQMIEGAIASVGPDGTLPVLPELGTGEMKATAKALNRLSARLKSAMESRMRLVAAAGHDLRTPMTRMRLRAEFVGDDDERTLWLRDLEELDRIADSAIRLVREEASSGESERVEMGGLLREITGELTIQGMRLDLGETTEAEVAVARLALTRALRNLFINAATHGGGGRITASTDGGFVVIFVRDKGPGIPEDLIAHVFEPFFRVDPSRRQAMPGAGLGLAIAKEIIERNGGTITVSNGAQGGLVQEIRLPLAPDQPAA</sequence>
<dbReference type="InterPro" id="IPR004358">
    <property type="entry name" value="Sig_transdc_His_kin-like_C"/>
</dbReference>
<dbReference type="EC" id="2.7.13.3" evidence="3"/>
<dbReference type="GO" id="GO:0005886">
    <property type="term" value="C:plasma membrane"/>
    <property type="evidence" value="ECO:0007669"/>
    <property type="project" value="UniProtKB-SubCell"/>
</dbReference>
<accession>A0A1M4X179</accession>
<evidence type="ECO:0000256" key="10">
    <source>
        <dbReference type="SAM" id="Phobius"/>
    </source>
</evidence>
<evidence type="ECO:0000256" key="5">
    <source>
        <dbReference type="ARBA" id="ARBA00022553"/>
    </source>
</evidence>
<keyword evidence="7" id="KW-0547">Nucleotide-binding</keyword>
<dbReference type="EMBL" id="FQUP01000001">
    <property type="protein sequence ID" value="SHE87249.1"/>
    <property type="molecule type" value="Genomic_DNA"/>
</dbReference>
<keyword evidence="8 13" id="KW-0418">Kinase</keyword>
<keyword evidence="10" id="KW-0812">Transmembrane</keyword>
<evidence type="ECO:0000256" key="1">
    <source>
        <dbReference type="ARBA" id="ARBA00000085"/>
    </source>
</evidence>
<dbReference type="CDD" id="cd00082">
    <property type="entry name" value="HisKA"/>
    <property type="match status" value="1"/>
</dbReference>
<keyword evidence="10" id="KW-0472">Membrane</keyword>
<keyword evidence="5" id="KW-0597">Phosphoprotein</keyword>
<evidence type="ECO:0000259" key="11">
    <source>
        <dbReference type="PROSITE" id="PS50109"/>
    </source>
</evidence>
<dbReference type="PROSITE" id="PS50885">
    <property type="entry name" value="HAMP"/>
    <property type="match status" value="1"/>
</dbReference>
<feature type="domain" description="Histidine kinase" evidence="11">
    <location>
        <begin position="227"/>
        <end position="426"/>
    </location>
</feature>
<dbReference type="InterPro" id="IPR003661">
    <property type="entry name" value="HisK_dim/P_dom"/>
</dbReference>
<dbReference type="PANTHER" id="PTHR44936:SF10">
    <property type="entry name" value="SENSOR PROTEIN RSTB"/>
    <property type="match status" value="1"/>
</dbReference>
<dbReference type="GO" id="GO:0005524">
    <property type="term" value="F:ATP binding"/>
    <property type="evidence" value="ECO:0007669"/>
    <property type="project" value="UniProtKB-KW"/>
</dbReference>
<evidence type="ECO:0000256" key="6">
    <source>
        <dbReference type="ARBA" id="ARBA00022679"/>
    </source>
</evidence>
<dbReference type="GO" id="GO:0000155">
    <property type="term" value="F:phosphorelay sensor kinase activity"/>
    <property type="evidence" value="ECO:0007669"/>
    <property type="project" value="InterPro"/>
</dbReference>
<dbReference type="OrthoDB" id="9804645at2"/>
<comment type="subcellular location">
    <subcellularLocation>
        <location evidence="2">Cell membrane</location>
        <topology evidence="2">Multi-pass membrane protein</topology>
    </subcellularLocation>
</comment>
<evidence type="ECO:0000256" key="7">
    <source>
        <dbReference type="ARBA" id="ARBA00022741"/>
    </source>
</evidence>
<dbReference type="PANTHER" id="PTHR44936">
    <property type="entry name" value="SENSOR PROTEIN CREC"/>
    <property type="match status" value="1"/>
</dbReference>
<dbReference type="AlphaFoldDB" id="A0A1M4X179"/>
<feature type="transmembrane region" description="Helical" evidence="10">
    <location>
        <begin position="142"/>
        <end position="165"/>
    </location>
</feature>
<feature type="domain" description="HAMP" evidence="12">
    <location>
        <begin position="167"/>
        <end position="219"/>
    </location>
</feature>
<dbReference type="Gene3D" id="1.10.287.130">
    <property type="match status" value="1"/>
</dbReference>
<proteinExistence type="predicted"/>
<dbReference type="InterPro" id="IPR003594">
    <property type="entry name" value="HATPase_dom"/>
</dbReference>
<dbReference type="InterPro" id="IPR003660">
    <property type="entry name" value="HAMP_dom"/>
</dbReference>
<organism evidence="13 14">
    <name type="scientific">Kaistia soli DSM 19436</name>
    <dbReference type="NCBI Taxonomy" id="1122133"/>
    <lineage>
        <taxon>Bacteria</taxon>
        <taxon>Pseudomonadati</taxon>
        <taxon>Pseudomonadota</taxon>
        <taxon>Alphaproteobacteria</taxon>
        <taxon>Hyphomicrobiales</taxon>
        <taxon>Kaistiaceae</taxon>
        <taxon>Kaistia</taxon>
    </lineage>
</organism>
<dbReference type="PRINTS" id="PR00344">
    <property type="entry name" value="BCTRLSENSOR"/>
</dbReference>
<protein>
    <recommendedName>
        <fullName evidence="3">histidine kinase</fullName>
        <ecNumber evidence="3">2.7.13.3</ecNumber>
    </recommendedName>
</protein>
<keyword evidence="6" id="KW-0808">Transferase</keyword>
<dbReference type="SMART" id="SM00304">
    <property type="entry name" value="HAMP"/>
    <property type="match status" value="1"/>
</dbReference>
<comment type="catalytic activity">
    <reaction evidence="1">
        <text>ATP + protein L-histidine = ADP + protein N-phospho-L-histidine.</text>
        <dbReference type="EC" id="2.7.13.3"/>
    </reaction>
</comment>
<dbReference type="SMART" id="SM00388">
    <property type="entry name" value="HisKA"/>
    <property type="match status" value="1"/>
</dbReference>
<dbReference type="InterPro" id="IPR050980">
    <property type="entry name" value="2C_sensor_his_kinase"/>
</dbReference>
<dbReference type="STRING" id="1122133.SAMN02745157_1120"/>
<dbReference type="SUPFAM" id="SSF47384">
    <property type="entry name" value="Homodimeric domain of signal transducing histidine kinase"/>
    <property type="match status" value="1"/>
</dbReference>
<dbReference type="Proteomes" id="UP000184485">
    <property type="component" value="Unassembled WGS sequence"/>
</dbReference>
<keyword evidence="4" id="KW-1003">Cell membrane</keyword>
<evidence type="ECO:0000259" key="12">
    <source>
        <dbReference type="PROSITE" id="PS50885"/>
    </source>
</evidence>
<dbReference type="PROSITE" id="PS50109">
    <property type="entry name" value="HIS_KIN"/>
    <property type="match status" value="1"/>
</dbReference>
<evidence type="ECO:0000256" key="2">
    <source>
        <dbReference type="ARBA" id="ARBA00004651"/>
    </source>
</evidence>
<dbReference type="RefSeq" id="WP_073051727.1">
    <property type="nucleotide sequence ID" value="NZ_FQUP01000001.1"/>
</dbReference>
<evidence type="ECO:0000256" key="4">
    <source>
        <dbReference type="ARBA" id="ARBA00022475"/>
    </source>
</evidence>